<accession>A0A8H2WIE6</accession>
<dbReference type="Pfam" id="PF00035">
    <property type="entry name" value="dsrm"/>
    <property type="match status" value="1"/>
</dbReference>
<feature type="region of interest" description="Disordered" evidence="2">
    <location>
        <begin position="150"/>
        <end position="209"/>
    </location>
</feature>
<evidence type="ECO:0000256" key="2">
    <source>
        <dbReference type="SAM" id="MobiDB-lite"/>
    </source>
</evidence>
<organism evidence="4 5">
    <name type="scientific">Rhizoctonia solani</name>
    <dbReference type="NCBI Taxonomy" id="456999"/>
    <lineage>
        <taxon>Eukaryota</taxon>
        <taxon>Fungi</taxon>
        <taxon>Dikarya</taxon>
        <taxon>Basidiomycota</taxon>
        <taxon>Agaricomycotina</taxon>
        <taxon>Agaricomycetes</taxon>
        <taxon>Cantharellales</taxon>
        <taxon>Ceratobasidiaceae</taxon>
        <taxon>Rhizoctonia</taxon>
    </lineage>
</organism>
<reference evidence="4" key="1">
    <citation type="submission" date="2021-01" db="EMBL/GenBank/DDBJ databases">
        <authorList>
            <person name="Kaushik A."/>
        </authorList>
    </citation>
    <scope>NUCLEOTIDE SEQUENCE</scope>
    <source>
        <strain evidence="4">AG1-1C</strain>
    </source>
</reference>
<protein>
    <recommendedName>
        <fullName evidence="3">DRBM domain-containing protein</fullName>
    </recommendedName>
</protein>
<sequence>MPLSINFSEKALRSLVSPPPPAPPLSDIIQTIKVSKDLNALAMIGRDLLRCCVRSRKYRPPIDAQFEVNADDAISDRDLARVARESLLLQRLKVDEVANDQADIAQIFCAYLGATFMCSLKEDGTNKIHESINDLCTMVLDDDAREVADNSSHERMLNIPGLQRISTPIKQEPAPSYTASTTAPSTASHSFDDRSNESVSSGRSPPPLSYRAHYQQAFQPYHTHNPTMIPPHMQPPHLLHPHYSPYAPGPSGPVHTSSPSLAQPQPQYTIQPPSMMASQTTYPTATQPLLGAMPLGGYPGMGMQPPNPGFAPPTSAPAPAPAVVPQQAQGFISLINEMAMKHRRAIAWQQAKVGQQHMPEWTMWLLVDGEIRGQGTAPTKQAAKELASKAALQSLGWMQG</sequence>
<evidence type="ECO:0000256" key="1">
    <source>
        <dbReference type="PROSITE-ProRule" id="PRU00266"/>
    </source>
</evidence>
<keyword evidence="1" id="KW-0694">RNA-binding</keyword>
<dbReference type="GO" id="GO:0003723">
    <property type="term" value="F:RNA binding"/>
    <property type="evidence" value="ECO:0007669"/>
    <property type="project" value="UniProtKB-UniRule"/>
</dbReference>
<evidence type="ECO:0000313" key="5">
    <source>
        <dbReference type="Proteomes" id="UP000663846"/>
    </source>
</evidence>
<dbReference type="PROSITE" id="PS50137">
    <property type="entry name" value="DS_RBD"/>
    <property type="match status" value="1"/>
</dbReference>
<name>A0A8H2WIE6_9AGAM</name>
<dbReference type="Gene3D" id="3.30.160.20">
    <property type="match status" value="1"/>
</dbReference>
<feature type="region of interest" description="Disordered" evidence="2">
    <location>
        <begin position="222"/>
        <end position="280"/>
    </location>
</feature>
<feature type="compositionally biased region" description="Low complexity" evidence="2">
    <location>
        <begin position="173"/>
        <end position="188"/>
    </location>
</feature>
<comment type="caution">
    <text evidence="4">The sequence shown here is derived from an EMBL/GenBank/DDBJ whole genome shotgun (WGS) entry which is preliminary data.</text>
</comment>
<gene>
    <name evidence="4" type="ORF">RDB_LOCUS40205</name>
</gene>
<dbReference type="Proteomes" id="UP000663846">
    <property type="component" value="Unassembled WGS sequence"/>
</dbReference>
<dbReference type="AlphaFoldDB" id="A0A8H2WIE6"/>
<dbReference type="InterPro" id="IPR014720">
    <property type="entry name" value="dsRBD_dom"/>
</dbReference>
<dbReference type="EMBL" id="CAJMWS010000265">
    <property type="protein sequence ID" value="CAE6387307.1"/>
    <property type="molecule type" value="Genomic_DNA"/>
</dbReference>
<dbReference type="SMART" id="SM00358">
    <property type="entry name" value="DSRM"/>
    <property type="match status" value="1"/>
</dbReference>
<proteinExistence type="predicted"/>
<feature type="domain" description="DRBM" evidence="3">
    <location>
        <begin position="330"/>
        <end position="397"/>
    </location>
</feature>
<evidence type="ECO:0000259" key="3">
    <source>
        <dbReference type="PROSITE" id="PS50137"/>
    </source>
</evidence>
<dbReference type="SUPFAM" id="SSF54768">
    <property type="entry name" value="dsRNA-binding domain-like"/>
    <property type="match status" value="1"/>
</dbReference>
<feature type="compositionally biased region" description="Polar residues" evidence="2">
    <location>
        <begin position="254"/>
        <end position="280"/>
    </location>
</feature>
<evidence type="ECO:0000313" key="4">
    <source>
        <dbReference type="EMBL" id="CAE6387307.1"/>
    </source>
</evidence>